<keyword evidence="6" id="KW-0654">Proteoglycan</keyword>
<dbReference type="InterPro" id="IPR000782">
    <property type="entry name" value="FAS1_domain"/>
</dbReference>
<keyword evidence="8" id="KW-0325">Glycoprotein</keyword>
<dbReference type="EMBL" id="LRBV02000001">
    <property type="status" value="NOT_ANNOTATED_CDS"/>
    <property type="molecule type" value="Genomic_DNA"/>
</dbReference>
<dbReference type="PANTHER" id="PTHR32077">
    <property type="entry name" value="FASCICLIN-LIKE ARABINOGALACTAN PROTEIN"/>
    <property type="match status" value="1"/>
</dbReference>
<evidence type="ECO:0000259" key="12">
    <source>
        <dbReference type="PROSITE" id="PS50213"/>
    </source>
</evidence>
<reference evidence="13" key="2">
    <citation type="submission" date="2021-01" db="UniProtKB">
        <authorList>
            <consortium name="EnsemblPlants"/>
        </authorList>
    </citation>
    <scope>IDENTIFICATION</scope>
</reference>
<dbReference type="Pfam" id="PF02469">
    <property type="entry name" value="Fasciclin"/>
    <property type="match status" value="1"/>
</dbReference>
<dbReference type="Gramene" id="QL01p022815:mrna">
    <property type="protein sequence ID" value="QL01p022815:mrna"/>
    <property type="gene ID" value="QL01p022815"/>
</dbReference>
<name>A0A7N2KNC2_QUELO</name>
<dbReference type="EnsemblPlants" id="QL01p022815:mrna">
    <property type="protein sequence ID" value="QL01p022815:mrna"/>
    <property type="gene ID" value="QL01p022815"/>
</dbReference>
<dbReference type="PROSITE" id="PS50213">
    <property type="entry name" value="FAS1"/>
    <property type="match status" value="1"/>
</dbReference>
<evidence type="ECO:0000256" key="10">
    <source>
        <dbReference type="SAM" id="MobiDB-lite"/>
    </source>
</evidence>
<comment type="function">
    <text evidence="9">May be a cell surface adhesion protein.</text>
</comment>
<comment type="subcellular location">
    <subcellularLocation>
        <location evidence="1">Cell membrane</location>
        <topology evidence="1">Lipid-anchor</topology>
        <topology evidence="1">GPI-anchor</topology>
    </subcellularLocation>
</comment>
<keyword evidence="4" id="KW-0449">Lipoprotein</keyword>
<accession>A0A7N2KNC2</accession>
<dbReference type="OMA" id="CHCKGAT"/>
<feature type="chain" id="PRO_5029601880" description="FAS1 domain-containing protein" evidence="11">
    <location>
        <begin position="25"/>
        <end position="326"/>
    </location>
</feature>
<evidence type="ECO:0000256" key="8">
    <source>
        <dbReference type="ARBA" id="ARBA00023180"/>
    </source>
</evidence>
<dbReference type="GO" id="GO:0005886">
    <property type="term" value="C:plasma membrane"/>
    <property type="evidence" value="ECO:0007669"/>
    <property type="project" value="UniProtKB-SubCell"/>
</dbReference>
<evidence type="ECO:0000313" key="14">
    <source>
        <dbReference type="Proteomes" id="UP000594261"/>
    </source>
</evidence>
<evidence type="ECO:0000256" key="7">
    <source>
        <dbReference type="ARBA" id="ARBA00023136"/>
    </source>
</evidence>
<organism evidence="13 14">
    <name type="scientific">Quercus lobata</name>
    <name type="common">Valley oak</name>
    <dbReference type="NCBI Taxonomy" id="97700"/>
    <lineage>
        <taxon>Eukaryota</taxon>
        <taxon>Viridiplantae</taxon>
        <taxon>Streptophyta</taxon>
        <taxon>Embryophyta</taxon>
        <taxon>Tracheophyta</taxon>
        <taxon>Spermatophyta</taxon>
        <taxon>Magnoliopsida</taxon>
        <taxon>eudicotyledons</taxon>
        <taxon>Gunneridae</taxon>
        <taxon>Pentapetalae</taxon>
        <taxon>rosids</taxon>
        <taxon>fabids</taxon>
        <taxon>Fagales</taxon>
        <taxon>Fagaceae</taxon>
        <taxon>Quercus</taxon>
    </lineage>
</organism>
<evidence type="ECO:0000256" key="5">
    <source>
        <dbReference type="ARBA" id="ARBA00022729"/>
    </source>
</evidence>
<evidence type="ECO:0000256" key="11">
    <source>
        <dbReference type="SAM" id="SignalP"/>
    </source>
</evidence>
<dbReference type="AlphaFoldDB" id="A0A7N2KNC2"/>
<dbReference type="GO" id="GO:0009834">
    <property type="term" value="P:plant-type secondary cell wall biogenesis"/>
    <property type="evidence" value="ECO:0007669"/>
    <property type="project" value="UniProtKB-ARBA"/>
</dbReference>
<reference evidence="13 14" key="1">
    <citation type="journal article" date="2016" name="G3 (Bethesda)">
        <title>First Draft Assembly and Annotation of the Genome of a California Endemic Oak Quercus lobata Nee (Fagaceae).</title>
        <authorList>
            <person name="Sork V.L."/>
            <person name="Fitz-Gibbon S.T."/>
            <person name="Puiu D."/>
            <person name="Crepeau M."/>
            <person name="Gugger P.F."/>
            <person name="Sherman R."/>
            <person name="Stevens K."/>
            <person name="Langley C.H."/>
            <person name="Pellegrini M."/>
            <person name="Salzberg S.L."/>
        </authorList>
    </citation>
    <scope>NUCLEOTIDE SEQUENCE [LARGE SCALE GENOMIC DNA]</scope>
    <source>
        <strain evidence="13 14">cv. SW786</strain>
    </source>
</reference>
<evidence type="ECO:0000256" key="2">
    <source>
        <dbReference type="ARBA" id="ARBA00007843"/>
    </source>
</evidence>
<dbReference type="PANTHER" id="PTHR32077:SF65">
    <property type="entry name" value="FASCICLIN-LIKE ARABINOGALACTAN PROTEIN 11"/>
    <property type="match status" value="1"/>
</dbReference>
<sequence length="326" mass="34843">MTKQTLFSLSILLIFLFHCITTLGQSAAAPAQPANAPVQPATPPVVQPAKAPAPVQSAKVPPTQKGVPDVTKILGKAGGFSVFIRLLKSTGVSDQLYGQLNNSNNGFTIFAPTDAAFSSLKAGTINSLSDLQKTQLVQFHILNTIVSLSNFQTLSNPVPTEAGDTSDGEFPLNVMTAGNQVNISTGLVNTTVGGTVYSDNQLDIYQVEKVLLPLDIFNPKPKHKAPAPAPTLSTPKTKDNDDESQSDATKVNESSPVSISGHGILVSIEVVLVAFILTKGLHGHEYEIEQLDHNYPKIDSDFSIQPRGTVVLLCVVLYDGMWSRRK</sequence>
<proteinExistence type="inferred from homology"/>
<keyword evidence="7" id="KW-0472">Membrane</keyword>
<evidence type="ECO:0000256" key="9">
    <source>
        <dbReference type="ARBA" id="ARBA00024686"/>
    </source>
</evidence>
<comment type="similarity">
    <text evidence="2">Belongs to the fasciclin-like AGP family.</text>
</comment>
<dbReference type="InterPro" id="IPR036378">
    <property type="entry name" value="FAS1_dom_sf"/>
</dbReference>
<feature type="signal peptide" evidence="11">
    <location>
        <begin position="1"/>
        <end position="24"/>
    </location>
</feature>
<evidence type="ECO:0000313" key="13">
    <source>
        <dbReference type="EnsemblPlants" id="QL01p022815:mrna"/>
    </source>
</evidence>
<dbReference type="Gene3D" id="2.30.180.10">
    <property type="entry name" value="FAS1 domain"/>
    <property type="match status" value="1"/>
</dbReference>
<evidence type="ECO:0000256" key="1">
    <source>
        <dbReference type="ARBA" id="ARBA00004609"/>
    </source>
</evidence>
<keyword evidence="5 11" id="KW-0732">Signal</keyword>
<evidence type="ECO:0000256" key="4">
    <source>
        <dbReference type="ARBA" id="ARBA00022622"/>
    </source>
</evidence>
<keyword evidence="14" id="KW-1185">Reference proteome</keyword>
<dbReference type="InParanoid" id="A0A7N2KNC2"/>
<dbReference type="SMART" id="SM00554">
    <property type="entry name" value="FAS1"/>
    <property type="match status" value="1"/>
</dbReference>
<protein>
    <recommendedName>
        <fullName evidence="12">FAS1 domain-containing protein</fullName>
    </recommendedName>
</protein>
<evidence type="ECO:0000256" key="3">
    <source>
        <dbReference type="ARBA" id="ARBA00022475"/>
    </source>
</evidence>
<dbReference type="Proteomes" id="UP000594261">
    <property type="component" value="Chromosome 1"/>
</dbReference>
<keyword evidence="3" id="KW-1003">Cell membrane</keyword>
<feature type="compositionally biased region" description="Polar residues" evidence="10">
    <location>
        <begin position="246"/>
        <end position="256"/>
    </location>
</feature>
<feature type="region of interest" description="Disordered" evidence="10">
    <location>
        <begin position="221"/>
        <end position="256"/>
    </location>
</feature>
<dbReference type="SUPFAM" id="SSF82153">
    <property type="entry name" value="FAS1 domain"/>
    <property type="match status" value="1"/>
</dbReference>
<feature type="compositionally biased region" description="Low complexity" evidence="10">
    <location>
        <begin position="47"/>
        <end position="62"/>
    </location>
</feature>
<keyword evidence="4" id="KW-0336">GPI-anchor</keyword>
<dbReference type="InterPro" id="IPR045003">
    <property type="entry name" value="FLA_A"/>
</dbReference>
<feature type="region of interest" description="Disordered" evidence="10">
    <location>
        <begin position="32"/>
        <end position="63"/>
    </location>
</feature>
<evidence type="ECO:0000256" key="6">
    <source>
        <dbReference type="ARBA" id="ARBA00022974"/>
    </source>
</evidence>
<dbReference type="FunFam" id="2.30.180.10:FF:000006">
    <property type="entry name" value="Fasciclin-like arabinogalactan protein 11"/>
    <property type="match status" value="1"/>
</dbReference>
<feature type="domain" description="FAS1" evidence="12">
    <location>
        <begin position="67"/>
        <end position="211"/>
    </location>
</feature>
<dbReference type="GO" id="GO:0098552">
    <property type="term" value="C:side of membrane"/>
    <property type="evidence" value="ECO:0007669"/>
    <property type="project" value="UniProtKB-KW"/>
</dbReference>